<name>A0ABM7NTJ0_9VIRU</name>
<dbReference type="GeneID" id="80558592"/>
<dbReference type="EMBL" id="AP024483">
    <property type="protein sequence ID" value="BCS83387.1"/>
    <property type="molecule type" value="Genomic_DNA"/>
</dbReference>
<proteinExistence type="predicted"/>
<dbReference type="InterPro" id="IPR036770">
    <property type="entry name" value="Ankyrin_rpt-contain_sf"/>
</dbReference>
<evidence type="ECO:0000313" key="2">
    <source>
        <dbReference type="Proteomes" id="UP001321479"/>
    </source>
</evidence>
<accession>A0ABM7NTJ0</accession>
<evidence type="ECO:0000313" key="1">
    <source>
        <dbReference type="EMBL" id="BCS83387.1"/>
    </source>
</evidence>
<dbReference type="Gene3D" id="1.25.40.20">
    <property type="entry name" value="Ankyrin repeat-containing domain"/>
    <property type="match status" value="1"/>
</dbReference>
<organism evidence="1 2">
    <name type="scientific">Cotonvirus japonicus</name>
    <dbReference type="NCBI Taxonomy" id="2811091"/>
    <lineage>
        <taxon>Viruses</taxon>
        <taxon>Varidnaviria</taxon>
        <taxon>Bamfordvirae</taxon>
        <taxon>Nucleocytoviricota</taxon>
        <taxon>Megaviricetes</taxon>
        <taxon>Imitervirales</taxon>
        <taxon>Mimiviridae</taxon>
        <taxon>Megamimivirinae</taxon>
        <taxon>Cotonvirus</taxon>
        <taxon>Cotonvirus japonicum</taxon>
    </lineage>
</organism>
<sequence>MYCIINGSYSKIDKIKLHDLNKVLTDLNYLTPRKNSFIAKIYDDKGKDKSIFKHSEHYFEKKYPLDEITTYEFLVENNAICDNVCIRNLLSWAFEIEYIELIQYLYYQNINFNIENYDVMYWAFRKFNHDIIKFLINVGFDYDYYNVSHIINYNDDKNLETIIILLEHKNYDINFMTKMMNSFRFKSEFFFKTITLFIKLGAHINYNNYNIIKFCFDYIKINDIDILFQYINVTDLFDDKIACENIIRSACISECDNIEKIKYLFNIGMNVNHYMNIDMIKNFISCNYFNFAEILKILIGNGLEYHQYVNDWCTLACGSGNFRFFEYMMDLGADVNYNNNIMLTEIIDYENYAYINHDYWFNYNVGNNTLIIIKSLIQQGMDINAHSKSFVLDVINYNNVKFLKNLIELGVDVTVDNNILIYKAVKRGYFSIAKLLKNSGAEFVVENEEKLENILKNFGNKYANSTNTNHKEIIDKLIFDGLDISEIKNT</sequence>
<dbReference type="SMART" id="SM00248">
    <property type="entry name" value="ANK"/>
    <property type="match status" value="7"/>
</dbReference>
<dbReference type="Proteomes" id="UP001321479">
    <property type="component" value="Segment"/>
</dbReference>
<reference evidence="1 2" key="1">
    <citation type="submission" date="2021-02" db="EMBL/GenBank/DDBJ databases">
        <title>Cotonvirus japonicus, which uses Golgi apparatus of host cells for its virion factory, phylogenetically links tailed tupanvirus and icosahedral mimivirus.</title>
        <authorList>
            <person name="Takahashi H."/>
            <person name="Fukaya S."/>
            <person name="Song C."/>
            <person name="Murata K."/>
            <person name="Takemura M."/>
        </authorList>
    </citation>
    <scope>NUCLEOTIDE SEQUENCE [LARGE SCALE GENOMIC DNA]</scope>
</reference>
<dbReference type="SUPFAM" id="SSF48403">
    <property type="entry name" value="Ankyrin repeat"/>
    <property type="match status" value="2"/>
</dbReference>
<dbReference type="RefSeq" id="YP_010841995.1">
    <property type="nucleotide sequence ID" value="NC_079139.1"/>
</dbReference>
<protein>
    <submittedName>
        <fullName evidence="1">Ankyrin repeat protein</fullName>
    </submittedName>
</protein>
<keyword evidence="2" id="KW-1185">Reference proteome</keyword>
<dbReference type="InterPro" id="IPR002110">
    <property type="entry name" value="Ankyrin_rpt"/>
</dbReference>